<dbReference type="SUPFAM" id="SSF55729">
    <property type="entry name" value="Acyl-CoA N-acyltransferases (Nat)"/>
    <property type="match status" value="1"/>
</dbReference>
<dbReference type="Gene3D" id="3.40.630.110">
    <property type="entry name" value="GNAT acetyltransferase-like"/>
    <property type="match status" value="1"/>
</dbReference>
<dbReference type="InterPro" id="IPR027365">
    <property type="entry name" value="GNAT_acetyltra_YdfB-like"/>
</dbReference>
<proteinExistence type="predicted"/>
<comment type="caution">
    <text evidence="2">The sequence shown here is derived from an EMBL/GenBank/DDBJ whole genome shotgun (WGS) entry which is preliminary data.</text>
</comment>
<dbReference type="Pfam" id="PF12746">
    <property type="entry name" value="GNAT_acetyltran"/>
    <property type="match status" value="1"/>
</dbReference>
<dbReference type="Proteomes" id="UP000652847">
    <property type="component" value="Unassembled WGS sequence"/>
</dbReference>
<organism evidence="2 3">
    <name type="scientific">Blautia segnis</name>
    <dbReference type="NCBI Taxonomy" id="2763030"/>
    <lineage>
        <taxon>Bacteria</taxon>
        <taxon>Bacillati</taxon>
        <taxon>Bacillota</taxon>
        <taxon>Clostridia</taxon>
        <taxon>Lachnospirales</taxon>
        <taxon>Lachnospiraceae</taxon>
        <taxon>Blautia</taxon>
    </lineage>
</organism>
<accession>A0A8I0AGH1</accession>
<reference evidence="2 3" key="1">
    <citation type="submission" date="2020-08" db="EMBL/GenBank/DDBJ databases">
        <title>Genome public.</title>
        <authorList>
            <person name="Liu C."/>
            <person name="Sun Q."/>
        </authorList>
    </citation>
    <scope>NUCLEOTIDE SEQUENCE [LARGE SCALE GENOMIC DNA]</scope>
    <source>
        <strain evidence="2 3">BX17</strain>
    </source>
</reference>
<evidence type="ECO:0000313" key="2">
    <source>
        <dbReference type="EMBL" id="MBC5649938.1"/>
    </source>
</evidence>
<dbReference type="InterPro" id="IPR042573">
    <property type="entry name" value="GNAT_acetyltra_N"/>
</dbReference>
<name>A0A8I0AGH1_9FIRM</name>
<dbReference type="Gene3D" id="3.40.630.30">
    <property type="match status" value="1"/>
</dbReference>
<dbReference type="PANTHER" id="PTHR31143:SF2">
    <property type="entry name" value="FR47-LIKE DOMAIN-CONTAINING PROTEIN-RELATED"/>
    <property type="match status" value="1"/>
</dbReference>
<dbReference type="RefSeq" id="WP_186900794.1">
    <property type="nucleotide sequence ID" value="NZ_JACOOT010000004.1"/>
</dbReference>
<sequence length="267" mass="30112">MICELKETDRASALFAGWQDSVVWSAVQGVMGKIYVDSLKKPESGAVMLGDFCFLSGRPKSEVIFGVLEKGECTELILVPQNNDWAQMIENCYGEKAEKTIRYAIKKEPGIFDLVKLQKAANSLSAEYEMKLIDKELFEACRMTSWSKDLAANYENYSKYEKFGLGVVILKNGEIVAGISSYSGYGRRINENLGYHGGIEIEVVTREDYRRKGLAYIGAARLLLECDKRGLYPNWDAANKMSVGLAEKLGYHFSHEYVVYKVKKEKL</sequence>
<keyword evidence="2" id="KW-0808">Transferase</keyword>
<gene>
    <name evidence="2" type="ORF">H8S54_02065</name>
</gene>
<feature type="domain" description="N-acetyltransferase" evidence="1">
    <location>
        <begin position="125"/>
        <end position="267"/>
    </location>
</feature>
<evidence type="ECO:0000259" key="1">
    <source>
        <dbReference type="PROSITE" id="PS51186"/>
    </source>
</evidence>
<dbReference type="GO" id="GO:0016747">
    <property type="term" value="F:acyltransferase activity, transferring groups other than amino-acyl groups"/>
    <property type="evidence" value="ECO:0007669"/>
    <property type="project" value="InterPro"/>
</dbReference>
<dbReference type="InterPro" id="IPR000182">
    <property type="entry name" value="GNAT_dom"/>
</dbReference>
<evidence type="ECO:0000313" key="3">
    <source>
        <dbReference type="Proteomes" id="UP000652847"/>
    </source>
</evidence>
<dbReference type="PROSITE" id="PS51186">
    <property type="entry name" value="GNAT"/>
    <property type="match status" value="1"/>
</dbReference>
<dbReference type="AlphaFoldDB" id="A0A8I0AGH1"/>
<protein>
    <submittedName>
        <fullName evidence="2">GNAT family N-acetyltransferase</fullName>
    </submittedName>
</protein>
<dbReference type="InterPro" id="IPR016181">
    <property type="entry name" value="Acyl_CoA_acyltransferase"/>
</dbReference>
<dbReference type="PANTHER" id="PTHR31143">
    <property type="match status" value="1"/>
</dbReference>
<keyword evidence="3" id="KW-1185">Reference proteome</keyword>
<dbReference type="EMBL" id="JACOOT010000004">
    <property type="protein sequence ID" value="MBC5649938.1"/>
    <property type="molecule type" value="Genomic_DNA"/>
</dbReference>